<accession>A0A6C0D112</accession>
<dbReference type="SUPFAM" id="SSF56112">
    <property type="entry name" value="Protein kinase-like (PK-like)"/>
    <property type="match status" value="1"/>
</dbReference>
<dbReference type="InterPro" id="IPR011009">
    <property type="entry name" value="Kinase-like_dom_sf"/>
</dbReference>
<evidence type="ECO:0008006" key="2">
    <source>
        <dbReference type="Google" id="ProtNLM"/>
    </source>
</evidence>
<protein>
    <recommendedName>
        <fullName evidence="2">Protein kinase domain-containing protein</fullName>
    </recommendedName>
</protein>
<name>A0A6C0D112_9ZZZZ</name>
<organism evidence="1">
    <name type="scientific">viral metagenome</name>
    <dbReference type="NCBI Taxonomy" id="1070528"/>
    <lineage>
        <taxon>unclassified sequences</taxon>
        <taxon>metagenomes</taxon>
        <taxon>organismal metagenomes</taxon>
    </lineage>
</organism>
<proteinExistence type="predicted"/>
<sequence length="387" mass="46347">MKEGKGAYGTVFSSPRLPLLHETLERIQSRDEVSKVFLSYRDYYNEVTRYTSLHNNYDFPYNLFCHSIDHGRISKHEIQYHECVYNDEWSNGDDVYREATHQIIYPRGRDIFSLSNFSEYMVYFEKIIQTVEFFSHHHLVFDDFKNQNLLFLDDRVVVSDYSSIVPLDDFMNPSTFYQSNFKSRYYYIHSPVLNSLLCKALRNEDPSYTYASIEKSYIRYIHQIMFSTIPSNFVYRQSYTVFLNEVEVDIHVELTGDDIKELLLEFFCRSFQPSVQKEPNYYRLYYIVLLFQKHYSNYPSKTEMIEETVERSHIHSIGIMLFEAMYKFNISQANISQAKDKESDICIEALHLAIYCCLQYVEWKGKTVLLFPRLEFIRSYYQQHFSS</sequence>
<dbReference type="EMBL" id="MN739519">
    <property type="protein sequence ID" value="QHT10251.1"/>
    <property type="molecule type" value="Genomic_DNA"/>
</dbReference>
<dbReference type="AlphaFoldDB" id="A0A6C0D112"/>
<evidence type="ECO:0000313" key="1">
    <source>
        <dbReference type="EMBL" id="QHT10251.1"/>
    </source>
</evidence>
<reference evidence="1" key="1">
    <citation type="journal article" date="2020" name="Nature">
        <title>Giant virus diversity and host interactions through global metagenomics.</title>
        <authorList>
            <person name="Schulz F."/>
            <person name="Roux S."/>
            <person name="Paez-Espino D."/>
            <person name="Jungbluth S."/>
            <person name="Walsh D.A."/>
            <person name="Denef V.J."/>
            <person name="McMahon K.D."/>
            <person name="Konstantinidis K.T."/>
            <person name="Eloe-Fadrosh E.A."/>
            <person name="Kyrpides N.C."/>
            <person name="Woyke T."/>
        </authorList>
    </citation>
    <scope>NUCLEOTIDE SEQUENCE</scope>
    <source>
        <strain evidence="1">GVMAG-M-3300023174-104</strain>
    </source>
</reference>